<comment type="caution">
    <text evidence="4">The sequence shown here is derived from an EMBL/GenBank/DDBJ whole genome shotgun (WGS) entry which is preliminary data.</text>
</comment>
<protein>
    <submittedName>
        <fullName evidence="4">Response regulator</fullName>
    </submittedName>
</protein>
<dbReference type="SMART" id="SM00448">
    <property type="entry name" value="REC"/>
    <property type="match status" value="1"/>
</dbReference>
<dbReference type="InterPro" id="IPR043128">
    <property type="entry name" value="Rev_trsase/Diguanyl_cyclase"/>
</dbReference>
<dbReference type="SUPFAM" id="SSF55073">
    <property type="entry name" value="Nucleotide cyclase"/>
    <property type="match status" value="1"/>
</dbReference>
<dbReference type="Pfam" id="PF00990">
    <property type="entry name" value="GGDEF"/>
    <property type="match status" value="1"/>
</dbReference>
<dbReference type="RefSeq" id="WP_185119609.1">
    <property type="nucleotide sequence ID" value="NZ_JACJVQ010000006.1"/>
</dbReference>
<dbReference type="AlphaFoldDB" id="A0A841SWC4"/>
<dbReference type="Proteomes" id="UP000535838">
    <property type="component" value="Unassembled WGS sequence"/>
</dbReference>
<feature type="domain" description="Response regulatory" evidence="3">
    <location>
        <begin position="305"/>
        <end position="428"/>
    </location>
</feature>
<dbReference type="Gene3D" id="3.30.70.270">
    <property type="match status" value="1"/>
</dbReference>
<dbReference type="PANTHER" id="PTHR44591">
    <property type="entry name" value="STRESS RESPONSE REGULATOR PROTEIN 1"/>
    <property type="match status" value="1"/>
</dbReference>
<dbReference type="PANTHER" id="PTHR44591:SF3">
    <property type="entry name" value="RESPONSE REGULATORY DOMAIN-CONTAINING PROTEIN"/>
    <property type="match status" value="1"/>
</dbReference>
<dbReference type="NCBIfam" id="TIGR00254">
    <property type="entry name" value="GGDEF"/>
    <property type="match status" value="1"/>
</dbReference>
<dbReference type="InterPro" id="IPR029787">
    <property type="entry name" value="Nucleotide_cyclase"/>
</dbReference>
<name>A0A841SWC4_9BACL</name>
<dbReference type="Pfam" id="PF00072">
    <property type="entry name" value="Response_reg"/>
    <property type="match status" value="1"/>
</dbReference>
<reference evidence="4 5" key="1">
    <citation type="submission" date="2020-08" db="EMBL/GenBank/DDBJ databases">
        <title>Cohnella phylogeny.</title>
        <authorList>
            <person name="Dunlap C."/>
        </authorList>
    </citation>
    <scope>NUCLEOTIDE SEQUENCE [LARGE SCALE GENOMIC DNA]</scope>
    <source>
        <strain evidence="4 5">DSM 25241</strain>
    </source>
</reference>
<dbReference type="PROSITE" id="PS50110">
    <property type="entry name" value="RESPONSE_REGULATORY"/>
    <property type="match status" value="1"/>
</dbReference>
<evidence type="ECO:0000256" key="1">
    <source>
        <dbReference type="ARBA" id="ARBA00022553"/>
    </source>
</evidence>
<evidence type="ECO:0000259" key="3">
    <source>
        <dbReference type="PROSITE" id="PS50110"/>
    </source>
</evidence>
<sequence>MIEQHKRTQPLIGVANDPRGRTVGDRHLEPYRAVRIDGGSASELVARFDQTRPDCAVIVLESEDLASGDLAAWKELRQYCDSMHIPFVIITGAYDRELTGMLLADAVLRQPLDSSELRMNLDHLIERRFRILDQILIDPATGTYNYRYMRREVQKQLQDMKRSYISFSLVYMEIDSARRLDLNDRRSAERALADFIQASVRPMDCLGQDNGRGFVLLLPKTVKADAIKLMTRLTSLFSKQMAETSGGTRSVTFSAKVRDFNDPDLTAEECLAAMPFSEETDPPERAGLVLDGTMHDSNPHTRKLMIAVIDDDRLIREMLKHQLADVGGGRFDVEIRDFADGEDFFNDPWHRQNERYVLIIDRIMPKMDGLEVLHRIRNGYDRNRYICVMLSSKGAETDITLAIQRGANDYLVKPFRMKELRARLHRLVGGAT</sequence>
<dbReference type="InterPro" id="IPR011006">
    <property type="entry name" value="CheY-like_superfamily"/>
</dbReference>
<evidence type="ECO:0000313" key="5">
    <source>
        <dbReference type="Proteomes" id="UP000535838"/>
    </source>
</evidence>
<dbReference type="GO" id="GO:0000160">
    <property type="term" value="P:phosphorelay signal transduction system"/>
    <property type="evidence" value="ECO:0007669"/>
    <property type="project" value="InterPro"/>
</dbReference>
<dbReference type="InterPro" id="IPR050595">
    <property type="entry name" value="Bact_response_regulator"/>
</dbReference>
<organism evidence="4 5">
    <name type="scientific">Cohnella thailandensis</name>
    <dbReference type="NCBI Taxonomy" id="557557"/>
    <lineage>
        <taxon>Bacteria</taxon>
        <taxon>Bacillati</taxon>
        <taxon>Bacillota</taxon>
        <taxon>Bacilli</taxon>
        <taxon>Bacillales</taxon>
        <taxon>Paenibacillaceae</taxon>
        <taxon>Cohnella</taxon>
    </lineage>
</organism>
<keyword evidence="5" id="KW-1185">Reference proteome</keyword>
<dbReference type="EMBL" id="JACJVQ010000006">
    <property type="protein sequence ID" value="MBB6634405.1"/>
    <property type="molecule type" value="Genomic_DNA"/>
</dbReference>
<gene>
    <name evidence="4" type="ORF">H7B67_09800</name>
</gene>
<evidence type="ECO:0000256" key="2">
    <source>
        <dbReference type="PROSITE-ProRule" id="PRU00169"/>
    </source>
</evidence>
<dbReference type="SUPFAM" id="SSF52172">
    <property type="entry name" value="CheY-like"/>
    <property type="match status" value="2"/>
</dbReference>
<evidence type="ECO:0000313" key="4">
    <source>
        <dbReference type="EMBL" id="MBB6634405.1"/>
    </source>
</evidence>
<dbReference type="InterPro" id="IPR001789">
    <property type="entry name" value="Sig_transdc_resp-reg_receiver"/>
</dbReference>
<dbReference type="Gene3D" id="3.40.50.2300">
    <property type="match status" value="1"/>
</dbReference>
<keyword evidence="1 2" id="KW-0597">Phosphoprotein</keyword>
<proteinExistence type="predicted"/>
<dbReference type="InterPro" id="IPR000160">
    <property type="entry name" value="GGDEF_dom"/>
</dbReference>
<accession>A0A841SWC4</accession>
<feature type="modified residue" description="4-aspartylphosphate" evidence="2">
    <location>
        <position position="361"/>
    </location>
</feature>